<dbReference type="EMBL" id="CH473956">
    <property type="protein sequence ID" value="EDM17738.1"/>
    <property type="molecule type" value="Genomic_DNA"/>
</dbReference>
<name>A6I8E3_RAT</name>
<accession>A6I8E3</accession>
<organism evidence="1 2">
    <name type="scientific">Rattus norvegicus</name>
    <name type="common">Rat</name>
    <dbReference type="NCBI Taxonomy" id="10116"/>
    <lineage>
        <taxon>Eukaryota</taxon>
        <taxon>Metazoa</taxon>
        <taxon>Chordata</taxon>
        <taxon>Craniata</taxon>
        <taxon>Vertebrata</taxon>
        <taxon>Euteleostomi</taxon>
        <taxon>Mammalia</taxon>
        <taxon>Eutheria</taxon>
        <taxon>Euarchontoglires</taxon>
        <taxon>Glires</taxon>
        <taxon>Rodentia</taxon>
        <taxon>Myomorpha</taxon>
        <taxon>Muroidea</taxon>
        <taxon>Muridae</taxon>
        <taxon>Murinae</taxon>
        <taxon>Rattus</taxon>
    </lineage>
</organism>
<sequence>MGGGKHFAILGPLVKCHFSSSLSWWESLHG</sequence>
<evidence type="ECO:0000313" key="1">
    <source>
        <dbReference type="EMBL" id="EDM17738.1"/>
    </source>
</evidence>
<proteinExistence type="predicted"/>
<evidence type="ECO:0000313" key="2">
    <source>
        <dbReference type="Proteomes" id="UP000234681"/>
    </source>
</evidence>
<reference evidence="1 2" key="1">
    <citation type="submission" date="2005-09" db="EMBL/GenBank/DDBJ databases">
        <authorList>
            <person name="Mural R.J."/>
            <person name="Li P.W."/>
            <person name="Adams M.D."/>
            <person name="Amanatides P.G."/>
            <person name="Baden-Tillson H."/>
            <person name="Barnstead M."/>
            <person name="Chin S.H."/>
            <person name="Dew I."/>
            <person name="Evans C.A."/>
            <person name="Ferriera S."/>
            <person name="Flanigan M."/>
            <person name="Fosler C."/>
            <person name="Glodek A."/>
            <person name="Gu Z."/>
            <person name="Holt R.A."/>
            <person name="Jennings D."/>
            <person name="Kraft C.L."/>
            <person name="Lu F."/>
            <person name="Nguyen T."/>
            <person name="Nusskern D.R."/>
            <person name="Pfannkoch C.M."/>
            <person name="Sitter C."/>
            <person name="Sutton G.G."/>
            <person name="Venter J.C."/>
            <person name="Wang Z."/>
            <person name="Woodage T."/>
            <person name="Zheng X.H."/>
            <person name="Zhong F."/>
        </authorList>
    </citation>
    <scope>NUCLEOTIDE SEQUENCE [LARGE SCALE GENOMIC DNA]</scope>
    <source>
        <strain>BN</strain>
        <strain evidence="2">Sprague-Dawley</strain>
    </source>
</reference>
<protein>
    <submittedName>
        <fullName evidence="1">RCG39658, isoform CRA_c</fullName>
    </submittedName>
</protein>
<dbReference type="Proteomes" id="UP000234681">
    <property type="component" value="Chromosome 1"/>
</dbReference>
<gene>
    <name evidence="1" type="ORF">rCG_39658</name>
</gene>
<dbReference type="AlphaFoldDB" id="A6I8E3"/>